<dbReference type="GO" id="GO:0052381">
    <property type="term" value="F:tRNA dimethylallyltransferase activity"/>
    <property type="evidence" value="ECO:0007669"/>
    <property type="project" value="UniProtKB-EC"/>
</dbReference>
<evidence type="ECO:0000256" key="13">
    <source>
        <dbReference type="RuleBase" id="RU003785"/>
    </source>
</evidence>
<keyword evidence="6 10" id="KW-0547">Nucleotide-binding</keyword>
<sequence length="331" mass="38004">MFDGKEKRPLIILTGPTAVGKTKASIGLAKAIGGEIISADSMQVYKHMNIGSAKISPEEMEGVPHHLIDVLEPDEEFHVAKFQEMAKAALDKIYAAGHIPIVAGGTGFYIQALLYDIDFSKGEEDSAYRQKLIDFADAEGNQALHSLLRQVDEKSAAAIHENNRKRVIRALEFYHQTGKPISEHNEQERQKSSPYRFAYFVLNDERSRLYERIDRRVDEMLDAGLIEEVKWLKNQGYTKDMVSMQGLGYKEILSYLDGELTQEEAVYKLKRDTRHFAKRQLTWFRREHDVIWIEKNHYNYEEETVLQAMLDCLKEKEIITNGLTCSDSRTL</sequence>
<dbReference type="InterPro" id="IPR027417">
    <property type="entry name" value="P-loop_NTPase"/>
</dbReference>
<evidence type="ECO:0000256" key="9">
    <source>
        <dbReference type="ARBA" id="ARBA00049563"/>
    </source>
</evidence>
<dbReference type="PANTHER" id="PTHR11088:SF60">
    <property type="entry name" value="TRNA DIMETHYLALLYLTRANSFERASE"/>
    <property type="match status" value="1"/>
</dbReference>
<keyword evidence="8 10" id="KW-0460">Magnesium</keyword>
<feature type="site" description="Interaction with substrate tRNA" evidence="10">
    <location>
        <position position="129"/>
    </location>
</feature>
<feature type="site" description="Interaction with substrate tRNA" evidence="10">
    <location>
        <position position="106"/>
    </location>
</feature>
<evidence type="ECO:0000256" key="12">
    <source>
        <dbReference type="RuleBase" id="RU003784"/>
    </source>
</evidence>
<dbReference type="PANTHER" id="PTHR11088">
    <property type="entry name" value="TRNA DIMETHYLALLYLTRANSFERASE"/>
    <property type="match status" value="1"/>
</dbReference>
<comment type="catalytic activity">
    <reaction evidence="9 10 11">
        <text>adenosine(37) in tRNA + dimethylallyl diphosphate = N(6)-dimethylallyladenosine(37) in tRNA + diphosphate</text>
        <dbReference type="Rhea" id="RHEA:26482"/>
        <dbReference type="Rhea" id="RHEA-COMP:10162"/>
        <dbReference type="Rhea" id="RHEA-COMP:10375"/>
        <dbReference type="ChEBI" id="CHEBI:33019"/>
        <dbReference type="ChEBI" id="CHEBI:57623"/>
        <dbReference type="ChEBI" id="CHEBI:74411"/>
        <dbReference type="ChEBI" id="CHEBI:74415"/>
        <dbReference type="EC" id="2.5.1.75"/>
    </reaction>
</comment>
<keyword evidence="5 10" id="KW-0819">tRNA processing</keyword>
<dbReference type="EC" id="2.5.1.75" evidence="10"/>
<keyword evidence="7 10" id="KW-0067">ATP-binding</keyword>
<comment type="cofactor">
    <cofactor evidence="1 10">
        <name>Mg(2+)</name>
        <dbReference type="ChEBI" id="CHEBI:18420"/>
    </cofactor>
</comment>
<evidence type="ECO:0000256" key="2">
    <source>
        <dbReference type="ARBA" id="ARBA00003213"/>
    </source>
</evidence>
<evidence type="ECO:0000256" key="6">
    <source>
        <dbReference type="ARBA" id="ARBA00022741"/>
    </source>
</evidence>
<comment type="caution">
    <text evidence="14">The sequence shown here is derived from an EMBL/GenBank/DDBJ whole genome shotgun (WGS) entry which is preliminary data.</text>
</comment>
<keyword evidence="15" id="KW-1185">Reference proteome</keyword>
<feature type="region of interest" description="Interaction with substrate tRNA" evidence="10">
    <location>
        <begin position="40"/>
        <end position="43"/>
    </location>
</feature>
<dbReference type="EMBL" id="JAJCIS010000001">
    <property type="protein sequence ID" value="MCB7386190.1"/>
    <property type="molecule type" value="Genomic_DNA"/>
</dbReference>
<comment type="subunit">
    <text evidence="10">Monomer.</text>
</comment>
<dbReference type="Gene3D" id="1.10.20.140">
    <property type="match status" value="1"/>
</dbReference>
<evidence type="ECO:0000313" key="14">
    <source>
        <dbReference type="EMBL" id="MCB7386190.1"/>
    </source>
</evidence>
<protein>
    <recommendedName>
        <fullName evidence="10">tRNA dimethylallyltransferase</fullName>
        <ecNumber evidence="10">2.5.1.75</ecNumber>
    </recommendedName>
    <alternativeName>
        <fullName evidence="10">Dimethylallyl diphosphate:tRNA dimethylallyltransferase</fullName>
        <shortName evidence="10">DMAPP:tRNA dimethylallyltransferase</shortName>
        <shortName evidence="10">DMATase</shortName>
    </alternativeName>
    <alternativeName>
        <fullName evidence="10">Isopentenyl-diphosphate:tRNA isopentenyltransferase</fullName>
        <shortName evidence="10">IPP transferase</shortName>
        <shortName evidence="10">IPPT</shortName>
        <shortName evidence="10">IPTase</shortName>
    </alternativeName>
</protein>
<dbReference type="Proteomes" id="UP001299546">
    <property type="component" value="Unassembled WGS sequence"/>
</dbReference>
<name>A0ABS8DCQ4_9FIRM</name>
<accession>A0ABS8DCQ4</accession>
<evidence type="ECO:0000256" key="3">
    <source>
        <dbReference type="ARBA" id="ARBA00005842"/>
    </source>
</evidence>
<evidence type="ECO:0000256" key="4">
    <source>
        <dbReference type="ARBA" id="ARBA00022679"/>
    </source>
</evidence>
<dbReference type="InterPro" id="IPR039657">
    <property type="entry name" value="Dimethylallyltransferase"/>
</dbReference>
<evidence type="ECO:0000256" key="11">
    <source>
        <dbReference type="RuleBase" id="RU003783"/>
    </source>
</evidence>
<dbReference type="NCBIfam" id="TIGR00174">
    <property type="entry name" value="miaA"/>
    <property type="match status" value="1"/>
</dbReference>
<evidence type="ECO:0000256" key="1">
    <source>
        <dbReference type="ARBA" id="ARBA00001946"/>
    </source>
</evidence>
<feature type="binding site" evidence="10">
    <location>
        <begin position="17"/>
        <end position="22"/>
    </location>
    <ligand>
        <name>substrate</name>
    </ligand>
</feature>
<proteinExistence type="inferred from homology"/>
<evidence type="ECO:0000256" key="5">
    <source>
        <dbReference type="ARBA" id="ARBA00022694"/>
    </source>
</evidence>
<comment type="caution">
    <text evidence="10">Lacks conserved residue(s) required for the propagation of feature annotation.</text>
</comment>
<dbReference type="HAMAP" id="MF_00185">
    <property type="entry name" value="IPP_trans"/>
    <property type="match status" value="1"/>
</dbReference>
<evidence type="ECO:0000313" key="15">
    <source>
        <dbReference type="Proteomes" id="UP001299546"/>
    </source>
</evidence>
<keyword evidence="4 10" id="KW-0808">Transferase</keyword>
<dbReference type="InterPro" id="IPR018022">
    <property type="entry name" value="IPT"/>
</dbReference>
<gene>
    <name evidence="10 14" type="primary">miaA</name>
    <name evidence="14" type="ORF">LIZ65_02715</name>
</gene>
<comment type="function">
    <text evidence="2 10 12">Catalyzes the transfer of a dimethylallyl group onto the adenine at position 37 in tRNAs that read codons beginning with uridine, leading to the formation of N6-(dimethylallyl)adenosine (i(6)A).</text>
</comment>
<dbReference type="Gene3D" id="3.40.50.300">
    <property type="entry name" value="P-loop containing nucleotide triphosphate hydrolases"/>
    <property type="match status" value="1"/>
</dbReference>
<reference evidence="14 15" key="1">
    <citation type="submission" date="2021-10" db="EMBL/GenBank/DDBJ databases">
        <title>Collection of gut derived symbiotic bacterial strains cultured from healthy donors.</title>
        <authorList>
            <person name="Lin H."/>
            <person name="Littmann E."/>
            <person name="Kohout C."/>
            <person name="Pamer E.G."/>
        </authorList>
    </citation>
    <scope>NUCLEOTIDE SEQUENCE [LARGE SCALE GENOMIC DNA]</scope>
    <source>
        <strain evidence="14 15">DFI.1.165</strain>
    </source>
</reference>
<comment type="similarity">
    <text evidence="3 10 13">Belongs to the IPP transferase family.</text>
</comment>
<dbReference type="Pfam" id="PF01715">
    <property type="entry name" value="IPPT"/>
    <property type="match status" value="1"/>
</dbReference>
<dbReference type="RefSeq" id="WP_066732431.1">
    <property type="nucleotide sequence ID" value="NZ_JAJCIQ010000001.1"/>
</dbReference>
<evidence type="ECO:0000256" key="10">
    <source>
        <dbReference type="HAMAP-Rule" id="MF_00185"/>
    </source>
</evidence>
<evidence type="ECO:0000256" key="7">
    <source>
        <dbReference type="ARBA" id="ARBA00022840"/>
    </source>
</evidence>
<feature type="binding site" evidence="10">
    <location>
        <begin position="15"/>
        <end position="22"/>
    </location>
    <ligand>
        <name>ATP</name>
        <dbReference type="ChEBI" id="CHEBI:30616"/>
    </ligand>
</feature>
<evidence type="ECO:0000256" key="8">
    <source>
        <dbReference type="ARBA" id="ARBA00022842"/>
    </source>
</evidence>
<dbReference type="SUPFAM" id="SSF52540">
    <property type="entry name" value="P-loop containing nucleoside triphosphate hydrolases"/>
    <property type="match status" value="2"/>
</dbReference>
<organism evidence="14 15">
    <name type="scientific">Bariatricus massiliensis</name>
    <dbReference type="NCBI Taxonomy" id="1745713"/>
    <lineage>
        <taxon>Bacteria</taxon>
        <taxon>Bacillati</taxon>
        <taxon>Bacillota</taxon>
        <taxon>Clostridia</taxon>
        <taxon>Lachnospirales</taxon>
        <taxon>Lachnospiraceae</taxon>
        <taxon>Bariatricus</taxon>
    </lineage>
</organism>